<reference evidence="2 3" key="1">
    <citation type="submission" date="2019-01" db="EMBL/GenBank/DDBJ databases">
        <authorList>
            <person name="Sayadi A."/>
        </authorList>
    </citation>
    <scope>NUCLEOTIDE SEQUENCE [LARGE SCALE GENOMIC DNA]</scope>
</reference>
<protein>
    <recommendedName>
        <fullName evidence="4">Secreted protein</fullName>
    </recommendedName>
</protein>
<keyword evidence="3" id="KW-1185">Reference proteome</keyword>
<accession>A0A653D6P5</accession>
<proteinExistence type="predicted"/>
<feature type="signal peptide" evidence="1">
    <location>
        <begin position="1"/>
        <end position="18"/>
    </location>
</feature>
<organism evidence="2 3">
    <name type="scientific">Callosobruchus maculatus</name>
    <name type="common">Southern cowpea weevil</name>
    <name type="synonym">Pulse bruchid</name>
    <dbReference type="NCBI Taxonomy" id="64391"/>
    <lineage>
        <taxon>Eukaryota</taxon>
        <taxon>Metazoa</taxon>
        <taxon>Ecdysozoa</taxon>
        <taxon>Arthropoda</taxon>
        <taxon>Hexapoda</taxon>
        <taxon>Insecta</taxon>
        <taxon>Pterygota</taxon>
        <taxon>Neoptera</taxon>
        <taxon>Endopterygota</taxon>
        <taxon>Coleoptera</taxon>
        <taxon>Polyphaga</taxon>
        <taxon>Cucujiformia</taxon>
        <taxon>Chrysomeloidea</taxon>
        <taxon>Chrysomelidae</taxon>
        <taxon>Bruchinae</taxon>
        <taxon>Bruchini</taxon>
        <taxon>Callosobruchus</taxon>
    </lineage>
</organism>
<evidence type="ECO:0000313" key="3">
    <source>
        <dbReference type="Proteomes" id="UP000410492"/>
    </source>
</evidence>
<gene>
    <name evidence="2" type="ORF">CALMAC_LOCUS14742</name>
</gene>
<feature type="chain" id="PRO_5024974029" description="Secreted protein" evidence="1">
    <location>
        <begin position="19"/>
        <end position="78"/>
    </location>
</feature>
<evidence type="ECO:0000256" key="1">
    <source>
        <dbReference type="SAM" id="SignalP"/>
    </source>
</evidence>
<evidence type="ECO:0000313" key="2">
    <source>
        <dbReference type="EMBL" id="VEN55606.1"/>
    </source>
</evidence>
<dbReference type="OrthoDB" id="7255276at2759"/>
<dbReference type="AlphaFoldDB" id="A0A653D6P5"/>
<name>A0A653D6P5_CALMS</name>
<evidence type="ECO:0008006" key="4">
    <source>
        <dbReference type="Google" id="ProtNLM"/>
    </source>
</evidence>
<dbReference type="EMBL" id="CAACVG010010348">
    <property type="protein sequence ID" value="VEN55606.1"/>
    <property type="molecule type" value="Genomic_DNA"/>
</dbReference>
<sequence>MVRKALLACTFLVATANCSNSTLGNRSFSRAKHWSNISNTRRFVSTIRKTQICIRHRKEHELQNSSVYVSMVTGSNRR</sequence>
<keyword evidence="1" id="KW-0732">Signal</keyword>
<dbReference type="Proteomes" id="UP000410492">
    <property type="component" value="Unassembled WGS sequence"/>
</dbReference>